<protein>
    <submittedName>
        <fullName evidence="7">D-2-hydroxyacid dehydrogenase</fullName>
    </submittedName>
</protein>
<keyword evidence="3" id="KW-0520">NAD</keyword>
<dbReference type="GO" id="GO:0016616">
    <property type="term" value="F:oxidoreductase activity, acting on the CH-OH group of donors, NAD or NADP as acceptor"/>
    <property type="evidence" value="ECO:0007669"/>
    <property type="project" value="InterPro"/>
</dbReference>
<reference evidence="7 8" key="1">
    <citation type="submission" date="2019-03" db="EMBL/GenBank/DDBJ databases">
        <title>This is whole genome sequence of Paenibacillus sp MS74 strain.</title>
        <authorList>
            <person name="Trinh H.N."/>
        </authorList>
    </citation>
    <scope>NUCLEOTIDE SEQUENCE [LARGE SCALE GENOMIC DNA]</scope>
    <source>
        <strain evidence="7 8">MS74</strain>
    </source>
</reference>
<dbReference type="InterPro" id="IPR006140">
    <property type="entry name" value="D-isomer_DH_NAD-bd"/>
</dbReference>
<dbReference type="InterPro" id="IPR036291">
    <property type="entry name" value="NAD(P)-bd_dom_sf"/>
</dbReference>
<sequence length="318" mass="35587">MTRKIVSLKAISPVHEERIRSVAPQWELINGTDKDVWLPHIGEAEIVLGWSEEAAGHCLYPGTRLRWVQSWGAGVDRFPLESFEKANVVLTHTSGIHPNPISEHVFAMMLSLTRKIHLSIHNQREQKWQLVGAPGEMHGKTVGIIGVGAIGTEIARLAKAFGMKVLGVKRTVATAPYVDRMVGLSELDEVLRESDYIVVTLPLTKQTVHVFGRRQFQAMKPGAYFINIGRGGTTDTEALIEALHSGAIAGAGLDVYETEPLPRDHPLWLMDNVMMTPHNSGSTEYYDDRAMDIFLQNLRYYITGKELRLNRVDPVKQY</sequence>
<evidence type="ECO:0000259" key="5">
    <source>
        <dbReference type="Pfam" id="PF00389"/>
    </source>
</evidence>
<evidence type="ECO:0000256" key="1">
    <source>
        <dbReference type="ARBA" id="ARBA00005854"/>
    </source>
</evidence>
<name>A0A4V2ZSB0_9BACL</name>
<evidence type="ECO:0000256" key="2">
    <source>
        <dbReference type="ARBA" id="ARBA00023002"/>
    </source>
</evidence>
<feature type="domain" description="D-isomer specific 2-hydroxyacid dehydrogenase NAD-binding" evidence="6">
    <location>
        <begin position="106"/>
        <end position="279"/>
    </location>
</feature>
<dbReference type="GO" id="GO:0051287">
    <property type="term" value="F:NAD binding"/>
    <property type="evidence" value="ECO:0007669"/>
    <property type="project" value="InterPro"/>
</dbReference>
<comment type="caution">
    <text evidence="7">The sequence shown here is derived from an EMBL/GenBank/DDBJ whole genome shotgun (WGS) entry which is preliminary data.</text>
</comment>
<evidence type="ECO:0000256" key="4">
    <source>
        <dbReference type="RuleBase" id="RU003719"/>
    </source>
</evidence>
<comment type="similarity">
    <text evidence="1 4">Belongs to the D-isomer specific 2-hydroxyacid dehydrogenase family.</text>
</comment>
<dbReference type="Pfam" id="PF02826">
    <property type="entry name" value="2-Hacid_dh_C"/>
    <property type="match status" value="1"/>
</dbReference>
<dbReference type="PANTHER" id="PTHR43333">
    <property type="entry name" value="2-HACID_DH_C DOMAIN-CONTAINING PROTEIN"/>
    <property type="match status" value="1"/>
</dbReference>
<evidence type="ECO:0000259" key="6">
    <source>
        <dbReference type="Pfam" id="PF02826"/>
    </source>
</evidence>
<dbReference type="InterPro" id="IPR006139">
    <property type="entry name" value="D-isomer_2_OHA_DH_cat_dom"/>
</dbReference>
<dbReference type="RefSeq" id="WP_133235043.1">
    <property type="nucleotide sequence ID" value="NZ_SMRT01000020.1"/>
</dbReference>
<proteinExistence type="inferred from homology"/>
<organism evidence="7 8">
    <name type="scientific">Paenibacillus piri</name>
    <dbReference type="NCBI Taxonomy" id="2547395"/>
    <lineage>
        <taxon>Bacteria</taxon>
        <taxon>Bacillati</taxon>
        <taxon>Bacillota</taxon>
        <taxon>Bacilli</taxon>
        <taxon>Bacillales</taxon>
        <taxon>Paenibacillaceae</taxon>
        <taxon>Paenibacillus</taxon>
    </lineage>
</organism>
<dbReference type="EMBL" id="SMRT01000020">
    <property type="protein sequence ID" value="TDF92534.1"/>
    <property type="molecule type" value="Genomic_DNA"/>
</dbReference>
<gene>
    <name evidence="7" type="ORF">E1757_29545</name>
</gene>
<dbReference type="OrthoDB" id="9805416at2"/>
<evidence type="ECO:0000256" key="3">
    <source>
        <dbReference type="ARBA" id="ARBA00023027"/>
    </source>
</evidence>
<dbReference type="PANTHER" id="PTHR43333:SF1">
    <property type="entry name" value="D-ISOMER SPECIFIC 2-HYDROXYACID DEHYDROGENASE NAD-BINDING DOMAIN-CONTAINING PROTEIN"/>
    <property type="match status" value="1"/>
</dbReference>
<dbReference type="SUPFAM" id="SSF51735">
    <property type="entry name" value="NAD(P)-binding Rossmann-fold domains"/>
    <property type="match status" value="1"/>
</dbReference>
<keyword evidence="2 4" id="KW-0560">Oxidoreductase</keyword>
<dbReference type="Proteomes" id="UP000295636">
    <property type="component" value="Unassembled WGS sequence"/>
</dbReference>
<dbReference type="SUPFAM" id="SSF52283">
    <property type="entry name" value="Formate/glycerate dehydrogenase catalytic domain-like"/>
    <property type="match status" value="1"/>
</dbReference>
<dbReference type="AlphaFoldDB" id="A0A4V2ZSB0"/>
<feature type="domain" description="D-isomer specific 2-hydroxyacid dehydrogenase catalytic" evidence="5">
    <location>
        <begin position="13"/>
        <end position="307"/>
    </location>
</feature>
<accession>A0A4V2ZSB0</accession>
<dbReference type="Gene3D" id="3.40.50.720">
    <property type="entry name" value="NAD(P)-binding Rossmann-like Domain"/>
    <property type="match status" value="2"/>
</dbReference>
<evidence type="ECO:0000313" key="8">
    <source>
        <dbReference type="Proteomes" id="UP000295636"/>
    </source>
</evidence>
<dbReference type="FunFam" id="3.40.50.720:FF:000203">
    <property type="entry name" value="D-3-phosphoglycerate dehydrogenase (SerA)"/>
    <property type="match status" value="1"/>
</dbReference>
<evidence type="ECO:0000313" key="7">
    <source>
        <dbReference type="EMBL" id="TDF92534.1"/>
    </source>
</evidence>
<keyword evidence="8" id="KW-1185">Reference proteome</keyword>
<dbReference type="Pfam" id="PF00389">
    <property type="entry name" value="2-Hacid_dh"/>
    <property type="match status" value="1"/>
</dbReference>
<dbReference type="CDD" id="cd05300">
    <property type="entry name" value="2-Hacid_dh_1"/>
    <property type="match status" value="1"/>
</dbReference>